<dbReference type="InterPro" id="IPR036691">
    <property type="entry name" value="Endo/exonu/phosph_ase_sf"/>
</dbReference>
<dbReference type="GO" id="GO:0004519">
    <property type="term" value="F:endonuclease activity"/>
    <property type="evidence" value="ECO:0007669"/>
    <property type="project" value="UniProtKB-KW"/>
</dbReference>
<gene>
    <name evidence="2" type="ORF">FPZ52_05370</name>
</gene>
<feature type="domain" description="Endonuclease/exonuclease/phosphatase" evidence="1">
    <location>
        <begin position="5"/>
        <end position="337"/>
    </location>
</feature>
<accession>A0A5B8IX28</accession>
<proteinExistence type="predicted"/>
<dbReference type="AlphaFoldDB" id="A0A5B8IX28"/>
<dbReference type="RefSeq" id="WP_146364424.1">
    <property type="nucleotide sequence ID" value="NZ_CP042261.1"/>
</dbReference>
<dbReference type="PANTHER" id="PTHR42834:SF1">
    <property type="entry name" value="ENDONUCLEASE_EXONUCLEASE_PHOSPHATASE FAMILY PROTEIN (AFU_ORTHOLOGUE AFUA_3G09210)"/>
    <property type="match status" value="1"/>
</dbReference>
<dbReference type="PANTHER" id="PTHR42834">
    <property type="entry name" value="ENDONUCLEASE/EXONUCLEASE/PHOSPHATASE FAMILY PROTEIN (AFU_ORTHOLOGUE AFUA_3G09210)"/>
    <property type="match status" value="1"/>
</dbReference>
<evidence type="ECO:0000259" key="1">
    <source>
        <dbReference type="Pfam" id="PF19580"/>
    </source>
</evidence>
<evidence type="ECO:0000313" key="2">
    <source>
        <dbReference type="EMBL" id="QDY69118.1"/>
    </source>
</evidence>
<organism evidence="2 3">
    <name type="scientific">Qingshengfaniella alkalisoli</name>
    <dbReference type="NCBI Taxonomy" id="2599296"/>
    <lineage>
        <taxon>Bacteria</taxon>
        <taxon>Pseudomonadati</taxon>
        <taxon>Pseudomonadota</taxon>
        <taxon>Alphaproteobacteria</taxon>
        <taxon>Rhodobacterales</taxon>
        <taxon>Paracoccaceae</taxon>
        <taxon>Qingshengfaniella</taxon>
    </lineage>
</organism>
<dbReference type="OrthoDB" id="7297112at2"/>
<keyword evidence="2" id="KW-0540">Nuclease</keyword>
<name>A0A5B8IX28_9RHOB</name>
<keyword evidence="2" id="KW-0378">Hydrolase</keyword>
<dbReference type="SUPFAM" id="SSF56219">
    <property type="entry name" value="DNase I-like"/>
    <property type="match status" value="1"/>
</dbReference>
<evidence type="ECO:0000313" key="3">
    <source>
        <dbReference type="Proteomes" id="UP000318483"/>
    </source>
</evidence>
<dbReference type="Proteomes" id="UP000318483">
    <property type="component" value="Chromosome"/>
</dbReference>
<dbReference type="EMBL" id="CP042261">
    <property type="protein sequence ID" value="QDY69118.1"/>
    <property type="molecule type" value="Genomic_DNA"/>
</dbReference>
<dbReference type="InterPro" id="IPR005135">
    <property type="entry name" value="Endo/exonuclease/phosphatase"/>
</dbReference>
<keyword evidence="2" id="KW-0255">Endonuclease</keyword>
<dbReference type="Pfam" id="PF19580">
    <property type="entry name" value="Exo_endo_phos_3"/>
    <property type="match status" value="1"/>
</dbReference>
<protein>
    <submittedName>
        <fullName evidence="2">Endonuclease</fullName>
    </submittedName>
</protein>
<reference evidence="2 3" key="1">
    <citation type="submission" date="2019-07" db="EMBL/GenBank/DDBJ databases">
        <title>Litoreibacter alkalisoli sp. nov., isolated from saline-alkaline soil.</title>
        <authorList>
            <person name="Wang S."/>
            <person name="Xu L."/>
            <person name="Xing Y.-T."/>
            <person name="Sun J.-Q."/>
        </authorList>
    </citation>
    <scope>NUCLEOTIDE SEQUENCE [LARGE SCALE GENOMIC DNA]</scope>
    <source>
        <strain evidence="2 3">LN3S51</strain>
    </source>
</reference>
<sequence length="345" mass="38119">MPTHCVAFWNLENLFGPENHPPRIDWIRTVVASDLRGWTENLYRTKLGQLAHIISKMNNGAGPDILGVCEAEDRFVLTDLAARASELTGRQYGLVHADNSHDQRGIDTAFLYDIAAYSVDPDLIFNHFVVRRTGTRDVLQATFRSLLGNDLVIMCNHWPSRSGGTMESAGFRATAGETVGYWHERIREIVGADASILAIGDFNDDPWNDSLMINANAERERGDVVRARSAKFYNFAWEYLSFEAIDHRGDPRRLHGTLYYGADGNVFDQILASGPLLDNGNTAFKAVNGSARVEALPEMVDHRAGNGPRRFGLPRGNAASNVDPTGFSDHFPVSILVTETGGTEV</sequence>
<dbReference type="Gene3D" id="3.60.10.10">
    <property type="entry name" value="Endonuclease/exonuclease/phosphatase"/>
    <property type="match status" value="1"/>
</dbReference>
<keyword evidence="3" id="KW-1185">Reference proteome</keyword>
<dbReference type="KEGG" id="lit:FPZ52_05370"/>